<dbReference type="EMBL" id="QNRF01000019">
    <property type="protein sequence ID" value="RBO78335.1"/>
    <property type="molecule type" value="Genomic_DNA"/>
</dbReference>
<dbReference type="AlphaFoldDB" id="A0A366CT12"/>
<organism evidence="2 3">
    <name type="scientific">Marinomonas aquiplantarum</name>
    <dbReference type="NCBI Taxonomy" id="491951"/>
    <lineage>
        <taxon>Bacteria</taxon>
        <taxon>Pseudomonadati</taxon>
        <taxon>Pseudomonadota</taxon>
        <taxon>Gammaproteobacteria</taxon>
        <taxon>Oceanospirillales</taxon>
        <taxon>Oceanospirillaceae</taxon>
        <taxon>Marinomonas</taxon>
    </lineage>
</organism>
<evidence type="ECO:0000313" key="2">
    <source>
        <dbReference type="EMBL" id="RBO78335.1"/>
    </source>
</evidence>
<feature type="transmembrane region" description="Helical" evidence="1">
    <location>
        <begin position="76"/>
        <end position="94"/>
    </location>
</feature>
<keyword evidence="1" id="KW-0812">Transmembrane</keyword>
<evidence type="ECO:0000256" key="1">
    <source>
        <dbReference type="SAM" id="Phobius"/>
    </source>
</evidence>
<keyword evidence="3" id="KW-1185">Reference proteome</keyword>
<keyword evidence="1" id="KW-1133">Transmembrane helix</keyword>
<comment type="caution">
    <text evidence="2">The sequence shown here is derived from an EMBL/GenBank/DDBJ whole genome shotgun (WGS) entry which is preliminary data.</text>
</comment>
<dbReference type="RefSeq" id="WP_113875911.1">
    <property type="nucleotide sequence ID" value="NZ_QNRF01000019.1"/>
</dbReference>
<proteinExistence type="predicted"/>
<evidence type="ECO:0000313" key="3">
    <source>
        <dbReference type="Proteomes" id="UP000252086"/>
    </source>
</evidence>
<sequence length="190" mass="21907">MSDADKDLDDWIDTLQGISTKDAMAAELREAVLRQKQILETELQKQVEFSERKLMQRLEKEGLLFTEAKNIRLRKWVAGLTTTAAALMIIPFLVHQQKNSIQPEDLLTYRGSIVGNIVRTEKTNSQIFEINHYLMSQNYSFQKKTQEGVTLIFIDVTAERLADFNQWLEQMDGRAVQPGTYVLEIKKIAE</sequence>
<name>A0A366CT12_9GAMM</name>
<reference evidence="2 3" key="1">
    <citation type="submission" date="2018-06" db="EMBL/GenBank/DDBJ databases">
        <title>Genomic Encyclopedia of Type Strains, Phase III (KMG-III): the genomes of soil and plant-associated and newly described type strains.</title>
        <authorList>
            <person name="Whitman W."/>
        </authorList>
    </citation>
    <scope>NUCLEOTIDE SEQUENCE [LARGE SCALE GENOMIC DNA]</scope>
    <source>
        <strain evidence="2 3">CECT 7732</strain>
    </source>
</reference>
<accession>A0A366CT12</accession>
<protein>
    <submittedName>
        <fullName evidence="2">Uncharacterized protein</fullName>
    </submittedName>
</protein>
<dbReference type="Proteomes" id="UP000252086">
    <property type="component" value="Unassembled WGS sequence"/>
</dbReference>
<keyword evidence="1" id="KW-0472">Membrane</keyword>
<gene>
    <name evidence="2" type="ORF">DFP76_1196</name>
</gene>